<proteinExistence type="predicted"/>
<name>A0A4R8DH17_9BACT</name>
<dbReference type="OrthoDB" id="655928at2"/>
<evidence type="ECO:0000313" key="2">
    <source>
        <dbReference type="EMBL" id="TDW96989.1"/>
    </source>
</evidence>
<feature type="chain" id="PRO_5020904594" evidence="1">
    <location>
        <begin position="22"/>
        <end position="705"/>
    </location>
</feature>
<comment type="caution">
    <text evidence="2">The sequence shown here is derived from an EMBL/GenBank/DDBJ whole genome shotgun (WGS) entry which is preliminary data.</text>
</comment>
<dbReference type="EMBL" id="SODV01000002">
    <property type="protein sequence ID" value="TDW96989.1"/>
    <property type="molecule type" value="Genomic_DNA"/>
</dbReference>
<keyword evidence="3" id="KW-1185">Reference proteome</keyword>
<evidence type="ECO:0000256" key="1">
    <source>
        <dbReference type="SAM" id="SignalP"/>
    </source>
</evidence>
<dbReference type="AlphaFoldDB" id="A0A4R8DH17"/>
<organism evidence="2 3">
    <name type="scientific">Dinghuibacter silviterrae</name>
    <dbReference type="NCBI Taxonomy" id="1539049"/>
    <lineage>
        <taxon>Bacteria</taxon>
        <taxon>Pseudomonadati</taxon>
        <taxon>Bacteroidota</taxon>
        <taxon>Chitinophagia</taxon>
        <taxon>Chitinophagales</taxon>
        <taxon>Chitinophagaceae</taxon>
        <taxon>Dinghuibacter</taxon>
    </lineage>
</organism>
<gene>
    <name evidence="2" type="ORF">EDB95_4825</name>
</gene>
<keyword evidence="1" id="KW-0732">Signal</keyword>
<sequence length="705" mass="78765">MMTRYCLPLLMLLLAGNGLCAQTTIHVRFDSTGQMVKYPTPVVRGRDDIQFSVEVPRALLDSELVAFKALLQADSGYLADPLVNGAYKAFINTDTIDDYTAAVRDLLAHWPSSCASRITSNNLHLPVDAFFQNLYDNQFEILVMDRSRKLDVVQLAADNGHCTDICVRFIGTVHLHRYFCKNCPSMPLDSLRFQLVRFNPLTKTAADWYKVAKNRGFQQLNYDDVINQLLALDGAHPNTIARNLVTSLRGWFMDWFWLSKGQFVLDPFRQISKTKVSDATCRASMLDSTIGMLRERLAFNDSVKRHVPFKEWREDQFKRVQSKGADIQAEIKSDSLERVALLKAVNASDPASLGVGTIINQVDVYLSRGNLVRPQKQFDAASRLSNAWARERRQQRVSEIPQTERLFVVVYNIDSSASVKLTEKPGAFDDQADFTKNGVNALNFSVSGSASQVTGIVNNLQSFRLLGNNIPPGSAPPGGDDMARVVQMLKSLRDDYQAGNITFPLNADLFARQTYTAPLFATFARPMTLLSAPYSDSFSIRQVIKKDTMTTLSFVNVGKLRHFQLAAGLAFLTQPATITTIDTSGGGFKVKTASSTAAAVLGIKFYPIRSFNRDNGIIPRYPLRHLSVFGGFNMLHPLNDFYAGFGYDIVPGLSFILGKNYYVKTAYQVQNNQIINSERVFHTGNSFFAVTVDPVLFFTIVKSFF</sequence>
<accession>A0A4R8DH17</accession>
<feature type="signal peptide" evidence="1">
    <location>
        <begin position="1"/>
        <end position="21"/>
    </location>
</feature>
<reference evidence="2 3" key="1">
    <citation type="submission" date="2019-03" db="EMBL/GenBank/DDBJ databases">
        <title>Genomic Encyclopedia of Type Strains, Phase IV (KMG-IV): sequencing the most valuable type-strain genomes for metagenomic binning, comparative biology and taxonomic classification.</title>
        <authorList>
            <person name="Goeker M."/>
        </authorList>
    </citation>
    <scope>NUCLEOTIDE SEQUENCE [LARGE SCALE GENOMIC DNA]</scope>
    <source>
        <strain evidence="2 3">DSM 100059</strain>
    </source>
</reference>
<dbReference type="Proteomes" id="UP000294498">
    <property type="component" value="Unassembled WGS sequence"/>
</dbReference>
<dbReference type="RefSeq" id="WP_133998408.1">
    <property type="nucleotide sequence ID" value="NZ_SODV01000002.1"/>
</dbReference>
<protein>
    <submittedName>
        <fullName evidence="2">Uncharacterized protein</fullName>
    </submittedName>
</protein>
<evidence type="ECO:0000313" key="3">
    <source>
        <dbReference type="Proteomes" id="UP000294498"/>
    </source>
</evidence>